<dbReference type="EMBL" id="UINC01088028">
    <property type="protein sequence ID" value="SVC37897.1"/>
    <property type="molecule type" value="Genomic_DNA"/>
</dbReference>
<dbReference type="GO" id="GO:0051287">
    <property type="term" value="F:NAD binding"/>
    <property type="evidence" value="ECO:0007669"/>
    <property type="project" value="InterPro"/>
</dbReference>
<dbReference type="SUPFAM" id="SSF51735">
    <property type="entry name" value="NAD(P)-binding Rossmann-fold domains"/>
    <property type="match status" value="1"/>
</dbReference>
<reference evidence="2" key="1">
    <citation type="submission" date="2018-05" db="EMBL/GenBank/DDBJ databases">
        <authorList>
            <person name="Lanie J.A."/>
            <person name="Ng W.-L."/>
            <person name="Kazmierczak K.M."/>
            <person name="Andrzejewski T.M."/>
            <person name="Davidsen T.M."/>
            <person name="Wayne K.J."/>
            <person name="Tettelin H."/>
            <person name="Glass J.I."/>
            <person name="Rusch D."/>
            <person name="Podicherti R."/>
            <person name="Tsui H.-C.T."/>
            <person name="Winkler M.E."/>
        </authorList>
    </citation>
    <scope>NUCLEOTIDE SEQUENCE</scope>
</reference>
<dbReference type="AlphaFoldDB" id="A0A382LRG7"/>
<dbReference type="Pfam" id="PF00044">
    <property type="entry name" value="Gp_dh_N"/>
    <property type="match status" value="1"/>
</dbReference>
<dbReference type="InterPro" id="IPR036291">
    <property type="entry name" value="NAD(P)-bd_dom_sf"/>
</dbReference>
<feature type="non-terminal residue" evidence="2">
    <location>
        <position position="58"/>
    </location>
</feature>
<dbReference type="Gene3D" id="3.40.50.720">
    <property type="entry name" value="NAD(P)-binding Rossmann-like Domain"/>
    <property type="match status" value="1"/>
</dbReference>
<gene>
    <name evidence="2" type="ORF">METZ01_LOCUS290751</name>
</gene>
<organism evidence="2">
    <name type="scientific">marine metagenome</name>
    <dbReference type="NCBI Taxonomy" id="408172"/>
    <lineage>
        <taxon>unclassified sequences</taxon>
        <taxon>metagenomes</taxon>
        <taxon>ecological metagenomes</taxon>
    </lineage>
</organism>
<proteinExistence type="predicted"/>
<feature type="domain" description="Glyceraldehyde 3-phosphate dehydrogenase NAD(P) binding" evidence="1">
    <location>
        <begin position="7"/>
        <end position="57"/>
    </location>
</feature>
<sequence>MNMTDKINIGIVGFGRIGRNLLRLGYDDPRFNFVGISDLAEPEALFYLLGHDTVYGPV</sequence>
<protein>
    <recommendedName>
        <fullName evidence="1">Glyceraldehyde 3-phosphate dehydrogenase NAD(P) binding domain-containing protein</fullName>
    </recommendedName>
</protein>
<evidence type="ECO:0000313" key="2">
    <source>
        <dbReference type="EMBL" id="SVC37897.1"/>
    </source>
</evidence>
<accession>A0A382LRG7</accession>
<dbReference type="InterPro" id="IPR020828">
    <property type="entry name" value="GlycerAld_3-P_DH_NAD(P)-bd"/>
</dbReference>
<evidence type="ECO:0000259" key="1">
    <source>
        <dbReference type="Pfam" id="PF00044"/>
    </source>
</evidence>
<name>A0A382LRG7_9ZZZZ</name>